<evidence type="ECO:0008006" key="4">
    <source>
        <dbReference type="Google" id="ProtNLM"/>
    </source>
</evidence>
<feature type="chain" id="PRO_5030796387" description="Secreted protein" evidence="1">
    <location>
        <begin position="29"/>
        <end position="98"/>
    </location>
</feature>
<reference evidence="2 3" key="1">
    <citation type="submission" date="2020-07" db="EMBL/GenBank/DDBJ databases">
        <title>Sequencing the genomes of 1000 actinobacteria strains.</title>
        <authorList>
            <person name="Klenk H.-P."/>
        </authorList>
    </citation>
    <scope>NUCLEOTIDE SEQUENCE [LARGE SCALE GENOMIC DNA]</scope>
    <source>
        <strain evidence="2 3">DSM 44442</strain>
    </source>
</reference>
<dbReference type="EMBL" id="JACCFS010000001">
    <property type="protein sequence ID" value="NYJ34546.1"/>
    <property type="molecule type" value="Genomic_DNA"/>
</dbReference>
<organism evidence="2 3">
    <name type="scientific">Nocardiopsis aegyptia</name>
    <dbReference type="NCBI Taxonomy" id="220378"/>
    <lineage>
        <taxon>Bacteria</taxon>
        <taxon>Bacillati</taxon>
        <taxon>Actinomycetota</taxon>
        <taxon>Actinomycetes</taxon>
        <taxon>Streptosporangiales</taxon>
        <taxon>Nocardiopsidaceae</taxon>
        <taxon>Nocardiopsis</taxon>
    </lineage>
</organism>
<dbReference type="AlphaFoldDB" id="A0A7Z0J9Y3"/>
<evidence type="ECO:0000313" key="2">
    <source>
        <dbReference type="EMBL" id="NYJ34546.1"/>
    </source>
</evidence>
<dbReference type="RefSeq" id="WP_179823203.1">
    <property type="nucleotide sequence ID" value="NZ_JACCFS010000001.1"/>
</dbReference>
<protein>
    <recommendedName>
        <fullName evidence="4">Secreted protein</fullName>
    </recommendedName>
</protein>
<dbReference type="Proteomes" id="UP000572051">
    <property type="component" value="Unassembled WGS sequence"/>
</dbReference>
<proteinExistence type="predicted"/>
<sequence length="98" mass="10716">MKRRVLTAFGTLTAALLLAATTATTAHAADGVLTINYTAYRDPAGCYQISGFFPYKIDNRTDENAVVHTGWRCDGERLALVRPGETHYGELGHSLYIP</sequence>
<accession>A0A7Z0J9Y3</accession>
<comment type="caution">
    <text evidence="2">The sequence shown here is derived from an EMBL/GenBank/DDBJ whole genome shotgun (WGS) entry which is preliminary data.</text>
</comment>
<keyword evidence="3" id="KW-1185">Reference proteome</keyword>
<gene>
    <name evidence="2" type="ORF">HNR10_002427</name>
</gene>
<evidence type="ECO:0000313" key="3">
    <source>
        <dbReference type="Proteomes" id="UP000572051"/>
    </source>
</evidence>
<feature type="signal peptide" evidence="1">
    <location>
        <begin position="1"/>
        <end position="28"/>
    </location>
</feature>
<name>A0A7Z0J9Y3_9ACTN</name>
<evidence type="ECO:0000256" key="1">
    <source>
        <dbReference type="SAM" id="SignalP"/>
    </source>
</evidence>
<keyword evidence="1" id="KW-0732">Signal</keyword>